<evidence type="ECO:0000256" key="3">
    <source>
        <dbReference type="ARBA" id="ARBA00022801"/>
    </source>
</evidence>
<dbReference type="SUPFAM" id="SSF54001">
    <property type="entry name" value="Cysteine proteinases"/>
    <property type="match status" value="1"/>
</dbReference>
<dbReference type="InterPro" id="IPR000169">
    <property type="entry name" value="Pept_cys_AS"/>
</dbReference>
<accession>A0A164LEG2</accession>
<keyword evidence="4" id="KW-0788">Thiol protease</keyword>
<dbReference type="PROSITE" id="PS00639">
    <property type="entry name" value="THIOL_PROTEASE_HIS"/>
    <property type="match status" value="1"/>
</dbReference>
<gene>
    <name evidence="7" type="ORF">APZ42_033126</name>
</gene>
<organism evidence="7 8">
    <name type="scientific">Daphnia magna</name>
    <dbReference type="NCBI Taxonomy" id="35525"/>
    <lineage>
        <taxon>Eukaryota</taxon>
        <taxon>Metazoa</taxon>
        <taxon>Ecdysozoa</taxon>
        <taxon>Arthropoda</taxon>
        <taxon>Crustacea</taxon>
        <taxon>Branchiopoda</taxon>
        <taxon>Diplostraca</taxon>
        <taxon>Cladocera</taxon>
        <taxon>Anomopoda</taxon>
        <taxon>Daphniidae</taxon>
        <taxon>Daphnia</taxon>
    </lineage>
</organism>
<keyword evidence="2" id="KW-0645">Protease</keyword>
<dbReference type="OrthoDB" id="498368at2759"/>
<dbReference type="EMBL" id="LRGB01003146">
    <property type="protein sequence ID" value="KZS04034.1"/>
    <property type="molecule type" value="Genomic_DNA"/>
</dbReference>
<evidence type="ECO:0000256" key="2">
    <source>
        <dbReference type="ARBA" id="ARBA00022670"/>
    </source>
</evidence>
<dbReference type="GO" id="GO:0006508">
    <property type="term" value="P:proteolysis"/>
    <property type="evidence" value="ECO:0007669"/>
    <property type="project" value="UniProtKB-KW"/>
</dbReference>
<sequence>MTGTFKNVICALGLFSLCFLGIPIRVKEPDSVEHEFLQFIQKHNKSYSKDSAEYEKRLSYFKASHSRAKQYNILHNQSNDHARFGITKYSDLEPAEFQEMLLRHKLSPLSCVLGSNLINIRKNRKKREIPNEQKYPKPLPSYVDWREKNVVTSVKNQHSCGACWAFSTVETIESMHAIKNGELKDLSTQEVIDCARNGNMGCLGGDTCTALTWMATSNVSLLEESEYPLTLKQQRCKIDLRGSPSEIQLEYFSCFNLVDNEDQLKRILAFHGPVTAAVDAVTWQDYLGGIIQYHCRDHTNHAVQIVGYDARGSIPFYIVRNSWGVDFGNEGYLHIAIGKNLCGIAREVSALDVVA</sequence>
<dbReference type="CDD" id="cd02248">
    <property type="entry name" value="Peptidase_C1A"/>
    <property type="match status" value="1"/>
</dbReference>
<dbReference type="InterPro" id="IPR039417">
    <property type="entry name" value="Peptidase_C1A_papain-like"/>
</dbReference>
<dbReference type="InterPro" id="IPR025660">
    <property type="entry name" value="Pept_his_AS"/>
</dbReference>
<protein>
    <submittedName>
        <fullName evidence="7">Cathepsin O</fullName>
    </submittedName>
</protein>
<reference evidence="7 8" key="1">
    <citation type="submission" date="2016-03" db="EMBL/GenBank/DDBJ databases">
        <title>EvidentialGene: Evidence-directed Construction of Genes on Genomes.</title>
        <authorList>
            <person name="Gilbert D.G."/>
            <person name="Choi J.-H."/>
            <person name="Mockaitis K."/>
            <person name="Colbourne J."/>
            <person name="Pfrender M."/>
        </authorList>
    </citation>
    <scope>NUCLEOTIDE SEQUENCE [LARGE SCALE GENOMIC DNA]</scope>
    <source>
        <strain evidence="7 8">Xinb3</strain>
        <tissue evidence="7">Complete organism</tissue>
    </source>
</reference>
<keyword evidence="5" id="KW-0865">Zymogen</keyword>
<proteinExistence type="inferred from homology"/>
<dbReference type="Pfam" id="PF00112">
    <property type="entry name" value="Peptidase_C1"/>
    <property type="match status" value="1"/>
</dbReference>
<keyword evidence="6" id="KW-1015">Disulfide bond</keyword>
<dbReference type="Pfam" id="PF08246">
    <property type="entry name" value="Inhibitor_I29"/>
    <property type="match status" value="1"/>
</dbReference>
<dbReference type="PROSITE" id="PS00139">
    <property type="entry name" value="THIOL_PROTEASE_CYS"/>
    <property type="match status" value="1"/>
</dbReference>
<keyword evidence="8" id="KW-1185">Reference proteome</keyword>
<dbReference type="Gene3D" id="3.90.70.10">
    <property type="entry name" value="Cysteine proteinases"/>
    <property type="match status" value="1"/>
</dbReference>
<evidence type="ECO:0000313" key="8">
    <source>
        <dbReference type="Proteomes" id="UP000076858"/>
    </source>
</evidence>
<evidence type="ECO:0000256" key="1">
    <source>
        <dbReference type="ARBA" id="ARBA00008455"/>
    </source>
</evidence>
<dbReference type="Proteomes" id="UP000076858">
    <property type="component" value="Unassembled WGS sequence"/>
</dbReference>
<dbReference type="AlphaFoldDB" id="A0A164LEG2"/>
<evidence type="ECO:0000313" key="7">
    <source>
        <dbReference type="EMBL" id="KZS04034.1"/>
    </source>
</evidence>
<name>A0A164LEG2_9CRUS</name>
<dbReference type="InterPro" id="IPR038765">
    <property type="entry name" value="Papain-like_cys_pep_sf"/>
</dbReference>
<dbReference type="InterPro" id="IPR013128">
    <property type="entry name" value="Peptidase_C1A"/>
</dbReference>
<dbReference type="InterPro" id="IPR000668">
    <property type="entry name" value="Peptidase_C1A_C"/>
</dbReference>
<comment type="similarity">
    <text evidence="1">Belongs to the peptidase C1 family.</text>
</comment>
<keyword evidence="3" id="KW-0378">Hydrolase</keyword>
<dbReference type="SMART" id="SM00645">
    <property type="entry name" value="Pept_C1"/>
    <property type="match status" value="1"/>
</dbReference>
<evidence type="ECO:0000256" key="5">
    <source>
        <dbReference type="ARBA" id="ARBA00023145"/>
    </source>
</evidence>
<dbReference type="STRING" id="35525.A0A164LEG2"/>
<dbReference type="PRINTS" id="PR00705">
    <property type="entry name" value="PAPAIN"/>
</dbReference>
<comment type="caution">
    <text evidence="7">The sequence shown here is derived from an EMBL/GenBank/DDBJ whole genome shotgun (WGS) entry which is preliminary data.</text>
</comment>
<dbReference type="GO" id="GO:0008234">
    <property type="term" value="F:cysteine-type peptidase activity"/>
    <property type="evidence" value="ECO:0007669"/>
    <property type="project" value="UniProtKB-KW"/>
</dbReference>
<evidence type="ECO:0000256" key="4">
    <source>
        <dbReference type="ARBA" id="ARBA00022807"/>
    </source>
</evidence>
<dbReference type="SMART" id="SM00848">
    <property type="entry name" value="Inhibitor_I29"/>
    <property type="match status" value="1"/>
</dbReference>
<dbReference type="PANTHER" id="PTHR12411">
    <property type="entry name" value="CYSTEINE PROTEASE FAMILY C1-RELATED"/>
    <property type="match status" value="1"/>
</dbReference>
<evidence type="ECO:0000256" key="6">
    <source>
        <dbReference type="ARBA" id="ARBA00023157"/>
    </source>
</evidence>
<dbReference type="InterPro" id="IPR013201">
    <property type="entry name" value="Prot_inhib_I29"/>
</dbReference>